<dbReference type="Proteomes" id="UP000012429">
    <property type="component" value="Unassembled WGS sequence"/>
</dbReference>
<keyword evidence="2" id="KW-1185">Reference proteome</keyword>
<dbReference type="STRING" id="363754.RHSP_31569"/>
<name>N6U2H8_9HYPH</name>
<dbReference type="EMBL" id="AQHN01000062">
    <property type="protein sequence ID" value="ENN86844.1"/>
    <property type="molecule type" value="Genomic_DNA"/>
</dbReference>
<dbReference type="AlphaFoldDB" id="N6U2H8"/>
<gene>
    <name evidence="1" type="ORF">RHSP_31569</name>
</gene>
<evidence type="ECO:0000313" key="2">
    <source>
        <dbReference type="Proteomes" id="UP000012429"/>
    </source>
</evidence>
<sequence>MIRREAHAVNQNLSLVKGAEVAGLGIAELDDAQQLVIDGVGHRDSVGELLGRIDPVLVADRDVGVRCGSRCLTCEGGQREEDGACEQKRGDR</sequence>
<reference evidence="1 2" key="1">
    <citation type="journal article" date="2012" name="BMC Genomics">
        <title>Genomic basis of broad host range and environmental adaptability of Rhizobium tropici CIAT 899 and Rhizobium sp. PRF 81 which are used in inoculants for common bean (Phaseolus vulgaris L.).</title>
        <authorList>
            <person name="Ormeno-Orrillo E."/>
            <person name="Menna P."/>
            <person name="Almeida L.G."/>
            <person name="Ollero F.J."/>
            <person name="Nicolas M.F."/>
            <person name="Pains Rodrigues E."/>
            <person name="Shigueyoshi Nakatani A."/>
            <person name="Silva Batista J.S."/>
            <person name="Oliveira Chueire L.M."/>
            <person name="Souza R.C."/>
            <person name="Ribeiro Vasconcelos A.T."/>
            <person name="Megias M."/>
            <person name="Hungria M."/>
            <person name="Martinez-Romero E."/>
        </authorList>
    </citation>
    <scope>NUCLEOTIDE SEQUENCE [LARGE SCALE GENOMIC DNA]</scope>
    <source>
        <strain evidence="1 2">PRF 81</strain>
    </source>
</reference>
<organism evidence="1 2">
    <name type="scientific">Rhizobium freirei PRF 81</name>
    <dbReference type="NCBI Taxonomy" id="363754"/>
    <lineage>
        <taxon>Bacteria</taxon>
        <taxon>Pseudomonadati</taxon>
        <taxon>Pseudomonadota</taxon>
        <taxon>Alphaproteobacteria</taxon>
        <taxon>Hyphomicrobiales</taxon>
        <taxon>Rhizobiaceae</taxon>
        <taxon>Rhizobium/Agrobacterium group</taxon>
        <taxon>Rhizobium</taxon>
    </lineage>
</organism>
<protein>
    <submittedName>
        <fullName evidence="1">Uncharacterized protein</fullName>
    </submittedName>
</protein>
<evidence type="ECO:0000313" key="1">
    <source>
        <dbReference type="EMBL" id="ENN86844.1"/>
    </source>
</evidence>
<comment type="caution">
    <text evidence="1">The sequence shown here is derived from an EMBL/GenBank/DDBJ whole genome shotgun (WGS) entry which is preliminary data.</text>
</comment>
<accession>N6U2H8</accession>
<proteinExistence type="predicted"/>